<feature type="region of interest" description="Disordered" evidence="3">
    <location>
        <begin position="51"/>
        <end position="77"/>
    </location>
</feature>
<dbReference type="RefSeq" id="YP_004821487.1">
    <property type="nucleotide sequence ID" value="NC_015960.1"/>
</dbReference>
<evidence type="ECO:0000313" key="4">
    <source>
        <dbReference type="EMBL" id="AEN03723.1"/>
    </source>
</evidence>
<evidence type="ECO:0000313" key="5">
    <source>
        <dbReference type="Proteomes" id="UP000164653"/>
    </source>
</evidence>
<dbReference type="Pfam" id="PF06015">
    <property type="entry name" value="Chordopox_A30L"/>
    <property type="match status" value="1"/>
</dbReference>
<keyword evidence="5" id="KW-1185">Reference proteome</keyword>
<name>G3EI26_9POXV</name>
<protein>
    <submittedName>
        <fullName evidence="4">IMV protein</fullName>
    </submittedName>
</protein>
<dbReference type="OrthoDB" id="26384at10239"/>
<evidence type="ECO:0000256" key="1">
    <source>
        <dbReference type="ARBA" id="ARBA00003527"/>
    </source>
</evidence>
<dbReference type="Proteomes" id="UP000164653">
    <property type="component" value="Segment"/>
</dbReference>
<keyword evidence="2" id="KW-0597">Phosphoprotein</keyword>
<reference evidence="4 5" key="1">
    <citation type="journal article" date="2011" name="J. Virol.">
        <title>The genome of yoka poxvirus.</title>
        <authorList>
            <person name="Zhao G."/>
            <person name="Droit L."/>
            <person name="Tesh R.B."/>
            <person name="Popov V.L."/>
            <person name="Little N.S."/>
            <person name="Upton C."/>
            <person name="Virgin H.W."/>
            <person name="Wang D."/>
        </authorList>
    </citation>
    <scope>NUCLEOTIDE SEQUENCE [LARGE SCALE GENOMIC DNA]</scope>
    <source>
        <strain evidence="4">DakArB 4268</strain>
    </source>
</reference>
<organism evidence="4 5">
    <name type="scientific">Yokapox virus</name>
    <dbReference type="NCBI Taxonomy" id="1076255"/>
    <lineage>
        <taxon>Viruses</taxon>
        <taxon>Varidnaviria</taxon>
        <taxon>Bamfordvirae</taxon>
        <taxon>Nucleocytoviricota</taxon>
        <taxon>Pokkesviricetes</taxon>
        <taxon>Chitovirales</taxon>
        <taxon>Poxviridae</taxon>
        <taxon>Chordopoxvirinae</taxon>
        <taxon>Centapoxvirus</taxon>
        <taxon>Centapoxvirus yokapox</taxon>
    </lineage>
</organism>
<dbReference type="GeneID" id="11107270"/>
<dbReference type="InterPro" id="IPR009257">
    <property type="entry name" value="Chordopox_A30L"/>
</dbReference>
<comment type="function">
    <text evidence="1">Required for the association between the dense viroplasm and the viral membranes to form the mature virion (MV).</text>
</comment>
<evidence type="ECO:0000256" key="3">
    <source>
        <dbReference type="SAM" id="MobiDB-lite"/>
    </source>
</evidence>
<sequence length="77" mass="8974">MEDLNEANFTHLLTNLSNNKDIDKEYTALLSIIHELISVINFKIFNLNKKSKKNSNSKSNESQKQHNYAPGREINRR</sequence>
<gene>
    <name evidence="4" type="ORF">YKV134c</name>
</gene>
<accession>G3EI26</accession>
<dbReference type="KEGG" id="vg:11107270"/>
<proteinExistence type="predicted"/>
<dbReference type="EMBL" id="HQ849551">
    <property type="protein sequence ID" value="AEN03723.1"/>
    <property type="molecule type" value="Genomic_DNA"/>
</dbReference>
<evidence type="ECO:0000256" key="2">
    <source>
        <dbReference type="ARBA" id="ARBA00022553"/>
    </source>
</evidence>